<organism evidence="1 2">
    <name type="scientific">Tritrichomonas musculus</name>
    <dbReference type="NCBI Taxonomy" id="1915356"/>
    <lineage>
        <taxon>Eukaryota</taxon>
        <taxon>Metamonada</taxon>
        <taxon>Parabasalia</taxon>
        <taxon>Tritrichomonadida</taxon>
        <taxon>Tritrichomonadidae</taxon>
        <taxon>Tritrichomonas</taxon>
    </lineage>
</organism>
<evidence type="ECO:0000313" key="2">
    <source>
        <dbReference type="Proteomes" id="UP001470230"/>
    </source>
</evidence>
<keyword evidence="2" id="KW-1185">Reference proteome</keyword>
<sequence length="188" mass="22118">MSSVYTTEQLYFKKIGKKDEMIAQIIFYKGKAKITYGCDNDSNYKYNYIDLQKVVNRASRKKRYFGRLFMCADISCAASCIQEQIENLVCFPTSDHTFVIGDTNSFHINEIYELIHREKEIRTNHNLPKIILIPYKQKVGYFFSHEIVLIVDLESFPEENSIYCFDSSHVLIGPNGIKKKRKFWPIKR</sequence>
<accession>A0ABR2K7F1</accession>
<dbReference type="Proteomes" id="UP001470230">
    <property type="component" value="Unassembled WGS sequence"/>
</dbReference>
<name>A0ABR2K7F1_9EUKA</name>
<protein>
    <submittedName>
        <fullName evidence="1">Uncharacterized protein</fullName>
    </submittedName>
</protein>
<gene>
    <name evidence="1" type="ORF">M9Y10_041439</name>
</gene>
<evidence type="ECO:0000313" key="1">
    <source>
        <dbReference type="EMBL" id="KAK8885980.1"/>
    </source>
</evidence>
<reference evidence="1 2" key="1">
    <citation type="submission" date="2024-04" db="EMBL/GenBank/DDBJ databases">
        <title>Tritrichomonas musculus Genome.</title>
        <authorList>
            <person name="Alves-Ferreira E."/>
            <person name="Grigg M."/>
            <person name="Lorenzi H."/>
            <person name="Galac M."/>
        </authorList>
    </citation>
    <scope>NUCLEOTIDE SEQUENCE [LARGE SCALE GENOMIC DNA]</scope>
    <source>
        <strain evidence="1 2">EAF2021</strain>
    </source>
</reference>
<proteinExistence type="predicted"/>
<comment type="caution">
    <text evidence="1">The sequence shown here is derived from an EMBL/GenBank/DDBJ whole genome shotgun (WGS) entry which is preliminary data.</text>
</comment>
<dbReference type="EMBL" id="JAPFFF010000007">
    <property type="protein sequence ID" value="KAK8885980.1"/>
    <property type="molecule type" value="Genomic_DNA"/>
</dbReference>